<dbReference type="PANTHER" id="PTHR30346">
    <property type="entry name" value="TRANSCRIPTIONAL DUAL REGULATOR HCAR-RELATED"/>
    <property type="match status" value="1"/>
</dbReference>
<keyword evidence="2" id="KW-0805">Transcription regulation</keyword>
<dbReference type="InterPro" id="IPR000847">
    <property type="entry name" value="LysR_HTH_N"/>
</dbReference>
<name>A0A4V2XNM1_9ACTN</name>
<dbReference type="PANTHER" id="PTHR30346:SF0">
    <property type="entry name" value="HCA OPERON TRANSCRIPTIONAL ACTIVATOR HCAR"/>
    <property type="match status" value="1"/>
</dbReference>
<protein>
    <submittedName>
        <fullName evidence="6">LysR family transcriptional regulator</fullName>
    </submittedName>
</protein>
<keyword evidence="3" id="KW-0238">DNA-binding</keyword>
<dbReference type="GO" id="GO:0032993">
    <property type="term" value="C:protein-DNA complex"/>
    <property type="evidence" value="ECO:0007669"/>
    <property type="project" value="TreeGrafter"/>
</dbReference>
<dbReference type="FunFam" id="1.10.10.10:FF:000001">
    <property type="entry name" value="LysR family transcriptional regulator"/>
    <property type="match status" value="1"/>
</dbReference>
<proteinExistence type="inferred from homology"/>
<dbReference type="InterPro" id="IPR036390">
    <property type="entry name" value="WH_DNA-bd_sf"/>
</dbReference>
<evidence type="ECO:0000256" key="2">
    <source>
        <dbReference type="ARBA" id="ARBA00023015"/>
    </source>
</evidence>
<gene>
    <name evidence="6" type="ORF">E1284_06610</name>
</gene>
<dbReference type="InterPro" id="IPR005119">
    <property type="entry name" value="LysR_subst-bd"/>
</dbReference>
<reference evidence="6 7" key="1">
    <citation type="submission" date="2019-03" db="EMBL/GenBank/DDBJ databases">
        <title>Draft genome sequences of novel Actinobacteria.</title>
        <authorList>
            <person name="Sahin N."/>
            <person name="Ay H."/>
            <person name="Saygin H."/>
        </authorList>
    </citation>
    <scope>NUCLEOTIDE SEQUENCE [LARGE SCALE GENOMIC DNA]</scope>
    <source>
        <strain evidence="6 7">DSM 45347</strain>
    </source>
</reference>
<organism evidence="6 7">
    <name type="scientific">Actinomadura bangladeshensis</name>
    <dbReference type="NCBI Taxonomy" id="453573"/>
    <lineage>
        <taxon>Bacteria</taxon>
        <taxon>Bacillati</taxon>
        <taxon>Actinomycetota</taxon>
        <taxon>Actinomycetes</taxon>
        <taxon>Streptosporangiales</taxon>
        <taxon>Thermomonosporaceae</taxon>
        <taxon>Actinomadura</taxon>
    </lineage>
</organism>
<evidence type="ECO:0000256" key="4">
    <source>
        <dbReference type="ARBA" id="ARBA00023163"/>
    </source>
</evidence>
<evidence type="ECO:0000259" key="5">
    <source>
        <dbReference type="PROSITE" id="PS50931"/>
    </source>
</evidence>
<dbReference type="Pfam" id="PF00126">
    <property type="entry name" value="HTH_1"/>
    <property type="match status" value="1"/>
</dbReference>
<dbReference type="CDD" id="cd08414">
    <property type="entry name" value="PBP2_LTTR_aromatics_like"/>
    <property type="match status" value="1"/>
</dbReference>
<comment type="similarity">
    <text evidence="1">Belongs to the LysR transcriptional regulatory family.</text>
</comment>
<dbReference type="AlphaFoldDB" id="A0A4V2XNM1"/>
<dbReference type="Gene3D" id="1.10.10.10">
    <property type="entry name" value="Winged helix-like DNA-binding domain superfamily/Winged helix DNA-binding domain"/>
    <property type="match status" value="1"/>
</dbReference>
<dbReference type="EMBL" id="SMJW01000020">
    <property type="protein sequence ID" value="TDC18396.1"/>
    <property type="molecule type" value="Genomic_DNA"/>
</dbReference>
<dbReference type="SUPFAM" id="SSF53850">
    <property type="entry name" value="Periplasmic binding protein-like II"/>
    <property type="match status" value="1"/>
</dbReference>
<dbReference type="OrthoDB" id="79118at2"/>
<dbReference type="GO" id="GO:0003677">
    <property type="term" value="F:DNA binding"/>
    <property type="evidence" value="ECO:0007669"/>
    <property type="project" value="UniProtKB-KW"/>
</dbReference>
<dbReference type="SUPFAM" id="SSF46785">
    <property type="entry name" value="Winged helix' DNA-binding domain"/>
    <property type="match status" value="1"/>
</dbReference>
<keyword evidence="7" id="KW-1185">Reference proteome</keyword>
<dbReference type="PRINTS" id="PR00039">
    <property type="entry name" value="HTHLYSR"/>
</dbReference>
<evidence type="ECO:0000313" key="6">
    <source>
        <dbReference type="EMBL" id="TDC18396.1"/>
    </source>
</evidence>
<dbReference type="InterPro" id="IPR036388">
    <property type="entry name" value="WH-like_DNA-bd_sf"/>
</dbReference>
<dbReference type="PROSITE" id="PS50931">
    <property type="entry name" value="HTH_LYSR"/>
    <property type="match status" value="1"/>
</dbReference>
<evidence type="ECO:0000256" key="1">
    <source>
        <dbReference type="ARBA" id="ARBA00009437"/>
    </source>
</evidence>
<sequence>MELRDIEIFLALAEELHFGRTAERLHVSQARVSQSIKKQERRIGAPLFDRTSRKVRITPAGEHLYRELGAGYRQIMDGIEAVSAAARGTSGTLTLGAMGPQAWMIQEAVELFRTRYPAARIRHRDINPIDPLSLLRSGEIDLGLLWLPIREPDFTVGPVTHTSALMLMVADTHPFAGRESVCLEDFGDCTFISPKSAVPAYVEEVFQPSHTPAGRPIRRGPQVASWHDQLTAVSSGQAVAATVVEAARFYPWPNLVYVPVRDAPPCRWALVWRTVNAAPLLRAFAQTVRDLDTSSVQE</sequence>
<accession>A0A4V2XNM1</accession>
<feature type="domain" description="HTH lysR-type" evidence="5">
    <location>
        <begin position="1"/>
        <end position="58"/>
    </location>
</feature>
<keyword evidence="4" id="KW-0804">Transcription</keyword>
<evidence type="ECO:0000313" key="7">
    <source>
        <dbReference type="Proteomes" id="UP000295431"/>
    </source>
</evidence>
<dbReference type="Pfam" id="PF03466">
    <property type="entry name" value="LysR_substrate"/>
    <property type="match status" value="1"/>
</dbReference>
<comment type="caution">
    <text evidence="6">The sequence shown here is derived from an EMBL/GenBank/DDBJ whole genome shotgun (WGS) entry which is preliminary data.</text>
</comment>
<evidence type="ECO:0000256" key="3">
    <source>
        <dbReference type="ARBA" id="ARBA00023125"/>
    </source>
</evidence>
<dbReference type="Proteomes" id="UP000295431">
    <property type="component" value="Unassembled WGS sequence"/>
</dbReference>
<dbReference type="Gene3D" id="3.40.190.10">
    <property type="entry name" value="Periplasmic binding protein-like II"/>
    <property type="match status" value="2"/>
</dbReference>
<dbReference type="GO" id="GO:0003700">
    <property type="term" value="F:DNA-binding transcription factor activity"/>
    <property type="evidence" value="ECO:0007669"/>
    <property type="project" value="InterPro"/>
</dbReference>